<dbReference type="EMBL" id="KZ308245">
    <property type="protein sequence ID" value="KAG8225650.1"/>
    <property type="molecule type" value="Genomic_DNA"/>
</dbReference>
<accession>A0A8K0NV17</accession>
<feature type="region of interest" description="Disordered" evidence="1">
    <location>
        <begin position="32"/>
        <end position="58"/>
    </location>
</feature>
<dbReference type="OrthoDB" id="6621161at2759"/>
<dbReference type="AlphaFoldDB" id="A0A8K0NV17"/>
<reference evidence="2" key="2">
    <citation type="submission" date="2017-10" db="EMBL/GenBank/DDBJ databases">
        <title>Ladona fulva Genome sequencing and assembly.</title>
        <authorList>
            <person name="Murali S."/>
            <person name="Richards S."/>
            <person name="Bandaranaike D."/>
            <person name="Bellair M."/>
            <person name="Blankenburg K."/>
            <person name="Chao H."/>
            <person name="Dinh H."/>
            <person name="Doddapaneni H."/>
            <person name="Dugan-Rocha S."/>
            <person name="Elkadiri S."/>
            <person name="Gnanaolivu R."/>
            <person name="Hernandez B."/>
            <person name="Skinner E."/>
            <person name="Javaid M."/>
            <person name="Lee S."/>
            <person name="Li M."/>
            <person name="Ming W."/>
            <person name="Munidasa M."/>
            <person name="Muniz J."/>
            <person name="Nguyen L."/>
            <person name="Hughes D."/>
            <person name="Osuji N."/>
            <person name="Pu L.-L."/>
            <person name="Puazo M."/>
            <person name="Qu C."/>
            <person name="Quiroz J."/>
            <person name="Raj R."/>
            <person name="Weissenberger G."/>
            <person name="Xin Y."/>
            <person name="Zou X."/>
            <person name="Han Y."/>
            <person name="Worley K."/>
            <person name="Muzny D."/>
            <person name="Gibbs R."/>
        </authorList>
    </citation>
    <scope>NUCLEOTIDE SEQUENCE</scope>
    <source>
        <strain evidence="2">Sampled in the wild</strain>
    </source>
</reference>
<evidence type="ECO:0000313" key="3">
    <source>
        <dbReference type="Proteomes" id="UP000792457"/>
    </source>
</evidence>
<evidence type="ECO:0000313" key="2">
    <source>
        <dbReference type="EMBL" id="KAG8225650.1"/>
    </source>
</evidence>
<keyword evidence="3" id="KW-1185">Reference proteome</keyword>
<protein>
    <submittedName>
        <fullName evidence="2">Uncharacterized protein</fullName>
    </submittedName>
</protein>
<evidence type="ECO:0000256" key="1">
    <source>
        <dbReference type="SAM" id="MobiDB-lite"/>
    </source>
</evidence>
<dbReference type="Proteomes" id="UP000792457">
    <property type="component" value="Unassembled WGS sequence"/>
</dbReference>
<sequence length="256" mass="28474">MTNRQKKVDHRLWACFRGFTAAPFREILPILSPPSGGGKSNPPEMASLPRNQREGKSDALKERWEYGRGDGVYIPGAPADSTFACIRVSKWAEGSEKESEWCYCCVRSLPTGTHVLDSAVSKESAMVGTKLTPIRLVRSKLRKREEASAASRDVVAMQTLPPPPTAIPVQGAPTTMLWQYPVFGEDSCQEPIGFPLPAVQPNTSAVTTTPSHPSSLGRVRINLRGQWKKWIKRKPSTEIYTIPAELRPQLKHMYVY</sequence>
<name>A0A8K0NV17_LADFU</name>
<comment type="caution">
    <text evidence="2">The sequence shown here is derived from an EMBL/GenBank/DDBJ whole genome shotgun (WGS) entry which is preliminary data.</text>
</comment>
<reference evidence="2" key="1">
    <citation type="submission" date="2013-04" db="EMBL/GenBank/DDBJ databases">
        <authorList>
            <person name="Qu J."/>
            <person name="Murali S.C."/>
            <person name="Bandaranaike D."/>
            <person name="Bellair M."/>
            <person name="Blankenburg K."/>
            <person name="Chao H."/>
            <person name="Dinh H."/>
            <person name="Doddapaneni H."/>
            <person name="Downs B."/>
            <person name="Dugan-Rocha S."/>
            <person name="Elkadiri S."/>
            <person name="Gnanaolivu R.D."/>
            <person name="Hernandez B."/>
            <person name="Javaid M."/>
            <person name="Jayaseelan J.C."/>
            <person name="Lee S."/>
            <person name="Li M."/>
            <person name="Ming W."/>
            <person name="Munidasa M."/>
            <person name="Muniz J."/>
            <person name="Nguyen L."/>
            <person name="Ongeri F."/>
            <person name="Osuji N."/>
            <person name="Pu L.-L."/>
            <person name="Puazo M."/>
            <person name="Qu C."/>
            <person name="Quiroz J."/>
            <person name="Raj R."/>
            <person name="Weissenberger G."/>
            <person name="Xin Y."/>
            <person name="Zou X."/>
            <person name="Han Y."/>
            <person name="Richards S."/>
            <person name="Worley K."/>
            <person name="Muzny D."/>
            <person name="Gibbs R."/>
        </authorList>
    </citation>
    <scope>NUCLEOTIDE SEQUENCE</scope>
    <source>
        <strain evidence="2">Sampled in the wild</strain>
    </source>
</reference>
<gene>
    <name evidence="2" type="ORF">J437_LFUL010335</name>
</gene>
<proteinExistence type="predicted"/>
<organism evidence="2 3">
    <name type="scientific">Ladona fulva</name>
    <name type="common">Scarce chaser dragonfly</name>
    <name type="synonym">Libellula fulva</name>
    <dbReference type="NCBI Taxonomy" id="123851"/>
    <lineage>
        <taxon>Eukaryota</taxon>
        <taxon>Metazoa</taxon>
        <taxon>Ecdysozoa</taxon>
        <taxon>Arthropoda</taxon>
        <taxon>Hexapoda</taxon>
        <taxon>Insecta</taxon>
        <taxon>Pterygota</taxon>
        <taxon>Palaeoptera</taxon>
        <taxon>Odonata</taxon>
        <taxon>Epiprocta</taxon>
        <taxon>Anisoptera</taxon>
        <taxon>Libelluloidea</taxon>
        <taxon>Libellulidae</taxon>
        <taxon>Ladona</taxon>
    </lineage>
</organism>